<dbReference type="RefSeq" id="WP_081799827.1">
    <property type="nucleotide sequence ID" value="NZ_JMFG01000003.1"/>
</dbReference>
<dbReference type="PANTHER" id="PTHR32432">
    <property type="entry name" value="CELL DIVISION PROTEIN FTSA-RELATED"/>
    <property type="match status" value="1"/>
</dbReference>
<keyword evidence="4 5" id="KW-0131">Cell cycle</keyword>
<dbReference type="NCBIfam" id="TIGR01174">
    <property type="entry name" value="ftsA"/>
    <property type="match status" value="1"/>
</dbReference>
<dbReference type="InterPro" id="IPR050696">
    <property type="entry name" value="FtsA/MreB"/>
</dbReference>
<dbReference type="InterPro" id="IPR020823">
    <property type="entry name" value="Cell_div_FtsA"/>
</dbReference>
<evidence type="ECO:0000256" key="2">
    <source>
        <dbReference type="ARBA" id="ARBA00022618"/>
    </source>
</evidence>
<keyword evidence="3 5" id="KW-0472">Membrane</keyword>
<name>A0A062Y346_9BACT</name>
<dbReference type="Pfam" id="PF14450">
    <property type="entry name" value="FtsA"/>
    <property type="match status" value="1"/>
</dbReference>
<dbReference type="Gene3D" id="3.30.1490.110">
    <property type="match status" value="1"/>
</dbReference>
<evidence type="ECO:0000256" key="6">
    <source>
        <dbReference type="PIRNR" id="PIRNR003101"/>
    </source>
</evidence>
<dbReference type="PIRSF" id="PIRSF003101">
    <property type="entry name" value="FtsA"/>
    <property type="match status" value="1"/>
</dbReference>
<keyword evidence="1 5" id="KW-1003">Cell membrane</keyword>
<comment type="subunit">
    <text evidence="5">Self-interacts. Interacts with FtsZ.</text>
</comment>
<dbReference type="STRING" id="1312852.EG19_07535"/>
<dbReference type="GO" id="GO:0009898">
    <property type="term" value="C:cytoplasmic side of plasma membrane"/>
    <property type="evidence" value="ECO:0007669"/>
    <property type="project" value="UniProtKB-UniRule"/>
</dbReference>
<evidence type="ECO:0000256" key="3">
    <source>
        <dbReference type="ARBA" id="ARBA00023136"/>
    </source>
</evidence>
<dbReference type="CDD" id="cd24048">
    <property type="entry name" value="ASKHA_NBD_FtsA"/>
    <property type="match status" value="1"/>
</dbReference>
<dbReference type="Gene3D" id="3.30.420.40">
    <property type="match status" value="1"/>
</dbReference>
<evidence type="ECO:0000313" key="9">
    <source>
        <dbReference type="Proteomes" id="UP000027284"/>
    </source>
</evidence>
<comment type="function">
    <text evidence="5 6">Cell division protein that is involved in the assembly of the Z ring. May serve as a membrane anchor for the Z ring.</text>
</comment>
<dbReference type="InterPro" id="IPR003494">
    <property type="entry name" value="SHS2_FtsA"/>
</dbReference>
<comment type="similarity">
    <text evidence="5 6">Belongs to the FtsA/MreB family.</text>
</comment>
<dbReference type="SUPFAM" id="SSF53067">
    <property type="entry name" value="Actin-like ATPase domain"/>
    <property type="match status" value="2"/>
</dbReference>
<dbReference type="GO" id="GO:0032153">
    <property type="term" value="C:cell division site"/>
    <property type="evidence" value="ECO:0007669"/>
    <property type="project" value="UniProtKB-UniRule"/>
</dbReference>
<dbReference type="Proteomes" id="UP000027284">
    <property type="component" value="Unassembled WGS sequence"/>
</dbReference>
<evidence type="ECO:0000256" key="1">
    <source>
        <dbReference type="ARBA" id="ARBA00022475"/>
    </source>
</evidence>
<reference evidence="8 9" key="1">
    <citation type="submission" date="2014-04" db="EMBL/GenBank/DDBJ databases">
        <title>The Genome Sequence of Thermoanaerobaculum aquaticum MP-01, The First Cultivated Group 23 Acidobacterium.</title>
        <authorList>
            <person name="Stamps B.W."/>
            <person name="Losey N.A."/>
            <person name="Lawson P.A."/>
            <person name="Stevenson B.S."/>
        </authorList>
    </citation>
    <scope>NUCLEOTIDE SEQUENCE [LARGE SCALE GENOMIC DNA]</scope>
    <source>
        <strain evidence="8 9">MP-01</strain>
    </source>
</reference>
<dbReference type="EMBL" id="JMFG01000003">
    <property type="protein sequence ID" value="KDA54831.1"/>
    <property type="molecule type" value="Genomic_DNA"/>
</dbReference>
<accession>A0A062Y346</accession>
<dbReference type="GO" id="GO:0043093">
    <property type="term" value="P:FtsZ-dependent cytokinesis"/>
    <property type="evidence" value="ECO:0007669"/>
    <property type="project" value="UniProtKB-UniRule"/>
</dbReference>
<dbReference type="Pfam" id="PF02491">
    <property type="entry name" value="SHS2_FTSA"/>
    <property type="match status" value="1"/>
</dbReference>
<comment type="caution">
    <text evidence="8">The sequence shown here is derived from an EMBL/GenBank/DDBJ whole genome shotgun (WGS) entry which is preliminary data.</text>
</comment>
<dbReference type="OrthoDB" id="9768127at2"/>
<evidence type="ECO:0000256" key="5">
    <source>
        <dbReference type="HAMAP-Rule" id="MF_02033"/>
    </source>
</evidence>
<comment type="subcellular location">
    <subcellularLocation>
        <location evidence="5">Cell membrane</location>
        <topology evidence="5">Peripheral membrane protein</topology>
        <orientation evidence="5">Cytoplasmic side</orientation>
    </subcellularLocation>
    <text evidence="5">Localizes to the Z ring in an FtsZ-dependent manner. Targeted to the membrane through a conserved C-terminal amphipathic helix.</text>
</comment>
<evidence type="ECO:0000256" key="4">
    <source>
        <dbReference type="ARBA" id="ARBA00023306"/>
    </source>
</evidence>
<gene>
    <name evidence="5" type="primary">ftsA</name>
    <name evidence="8" type="ORF">EG19_07535</name>
</gene>
<protein>
    <recommendedName>
        <fullName evidence="5 6">Cell division protein FtsA</fullName>
    </recommendedName>
</protein>
<dbReference type="PANTHER" id="PTHR32432:SF4">
    <property type="entry name" value="CELL DIVISION PROTEIN FTSA"/>
    <property type="match status" value="1"/>
</dbReference>
<dbReference type="SMART" id="SM00842">
    <property type="entry name" value="FtsA"/>
    <property type="match status" value="1"/>
</dbReference>
<sequence length="427" mass="45604">MMASDTLLSALDVGNSRVLALMAEVTPEGELVVRGAGMAPLPEGMEAGQVVGFKSVVERIKEAVQEAETSARMPMERAWVSVAGTYVVGKNTNPELPIAPRRQPITAKDLQRLWDAARWQNLPPGHVVLNVLPHDFTLDDQEHLVNPEGMVGSRLSMNALVLSSKEGPLRTLEKAINDAGVAVEGFLFAPVAASLAVLTPEEKALGALVVDFGFGTTNFALWHRSHVVATGTLPFGAQKLNDDLVQLFGTTFQAAEEVKKSKVTLLLDTVDEEEVVLLPVLGGGTTKVSRKKVCTAAAARVAEIFQMVGMAYTQQLTRDVRLLSVVLCGGGSYLEGIEAQASAVFGCPARLGEPLAWQDATSCLSQPPFPLRSAACALGLLHFGSQTSQGRVGPLAAGLQTRKPSLLDRLLSRVKKLQKEEGAYDHP</sequence>
<dbReference type="AlphaFoldDB" id="A0A062Y346"/>
<organism evidence="8 9">
    <name type="scientific">Thermoanaerobaculum aquaticum</name>
    <dbReference type="NCBI Taxonomy" id="1312852"/>
    <lineage>
        <taxon>Bacteria</taxon>
        <taxon>Pseudomonadati</taxon>
        <taxon>Acidobacteriota</taxon>
        <taxon>Thermoanaerobaculia</taxon>
        <taxon>Thermoanaerobaculales</taxon>
        <taxon>Thermoanaerobaculaceae</taxon>
        <taxon>Thermoanaerobaculum</taxon>
    </lineage>
</organism>
<keyword evidence="2 5" id="KW-0132">Cell division</keyword>
<evidence type="ECO:0000259" key="7">
    <source>
        <dbReference type="SMART" id="SM00842"/>
    </source>
</evidence>
<dbReference type="HAMAP" id="MF_02033">
    <property type="entry name" value="FtsA"/>
    <property type="match status" value="1"/>
</dbReference>
<proteinExistence type="inferred from homology"/>
<dbReference type="InterPro" id="IPR043129">
    <property type="entry name" value="ATPase_NBD"/>
</dbReference>
<keyword evidence="9" id="KW-1185">Reference proteome</keyword>
<feature type="domain" description="SHS2" evidence="7">
    <location>
        <begin position="8"/>
        <end position="197"/>
    </location>
</feature>
<evidence type="ECO:0000313" key="8">
    <source>
        <dbReference type="EMBL" id="KDA54831.1"/>
    </source>
</evidence>